<sequence length="206" mass="22223">MYMHRRGHHGVPERARGGPMYCQQQKSCCPPYCLAVPSTPGAPSTQAMASRDGQRDCRRQAEWEAGGGTLPATSSPGGMQPCPSGKLSRWARSTGYGVQTWTGQKLARQNKSPQDTKPQRHQAPKTPSPQGPFEGRVSPILPRIRLGSCPAVSTSASPGRQTARSNLNPMLAPWYMACKYGQSTAMDCAMSLLPTDAARLPGTYVH</sequence>
<protein>
    <submittedName>
        <fullName evidence="2">Uncharacterized protein</fullName>
    </submittedName>
</protein>
<dbReference type="AlphaFoldDB" id="A0A2C5ZD02"/>
<feature type="compositionally biased region" description="Polar residues" evidence="1">
    <location>
        <begin position="100"/>
        <end position="116"/>
    </location>
</feature>
<proteinExistence type="predicted"/>
<reference evidence="2 3" key="1">
    <citation type="submission" date="2017-06" db="EMBL/GenBank/DDBJ databases">
        <title>Ant-infecting Ophiocordyceps genomes reveal a high diversity of potential behavioral manipulation genes and a possible major role for enterotoxins.</title>
        <authorList>
            <person name="De Bekker C."/>
            <person name="Evans H.C."/>
            <person name="Brachmann A."/>
            <person name="Hughes D.P."/>
        </authorList>
    </citation>
    <scope>NUCLEOTIDE SEQUENCE [LARGE SCALE GENOMIC DNA]</scope>
    <source>
        <strain evidence="2 3">1348a</strain>
    </source>
</reference>
<comment type="caution">
    <text evidence="2">The sequence shown here is derived from an EMBL/GenBank/DDBJ whole genome shotgun (WGS) entry which is preliminary data.</text>
</comment>
<feature type="region of interest" description="Disordered" evidence="1">
    <location>
        <begin position="100"/>
        <end position="138"/>
    </location>
</feature>
<organism evidence="2 3">
    <name type="scientific">Ophiocordyceps australis</name>
    <dbReference type="NCBI Taxonomy" id="1399860"/>
    <lineage>
        <taxon>Eukaryota</taxon>
        <taxon>Fungi</taxon>
        <taxon>Dikarya</taxon>
        <taxon>Ascomycota</taxon>
        <taxon>Pezizomycotina</taxon>
        <taxon>Sordariomycetes</taxon>
        <taxon>Hypocreomycetidae</taxon>
        <taxon>Hypocreales</taxon>
        <taxon>Ophiocordycipitaceae</taxon>
        <taxon>Ophiocordyceps</taxon>
    </lineage>
</organism>
<keyword evidence="3" id="KW-1185">Reference proteome</keyword>
<feature type="region of interest" description="Disordered" evidence="1">
    <location>
        <begin position="66"/>
        <end position="86"/>
    </location>
</feature>
<evidence type="ECO:0000256" key="1">
    <source>
        <dbReference type="SAM" id="MobiDB-lite"/>
    </source>
</evidence>
<gene>
    <name evidence="2" type="ORF">CDD82_3570</name>
</gene>
<name>A0A2C5ZD02_9HYPO</name>
<dbReference type="EMBL" id="NJEU01000275">
    <property type="protein sequence ID" value="PHH77304.1"/>
    <property type="molecule type" value="Genomic_DNA"/>
</dbReference>
<evidence type="ECO:0000313" key="2">
    <source>
        <dbReference type="EMBL" id="PHH77304.1"/>
    </source>
</evidence>
<dbReference type="Proteomes" id="UP000224854">
    <property type="component" value="Unassembled WGS sequence"/>
</dbReference>
<evidence type="ECO:0000313" key="3">
    <source>
        <dbReference type="Proteomes" id="UP000224854"/>
    </source>
</evidence>
<accession>A0A2C5ZD02</accession>